<dbReference type="Gene3D" id="1.10.1200.10">
    <property type="entry name" value="ACP-like"/>
    <property type="match status" value="2"/>
</dbReference>
<reference evidence="6 7" key="1">
    <citation type="submission" date="2023-02" db="EMBL/GenBank/DDBJ databases">
        <title>Dictyobacter halimunensis sp. nov., a new member of the class Ktedonobacteria from forest soil in a geothermal area.</title>
        <authorList>
            <person name="Rachmania M.K."/>
            <person name="Ningsih F."/>
            <person name="Sakai Y."/>
            <person name="Yabe S."/>
            <person name="Yokota A."/>
            <person name="Sjamsuridzal W."/>
        </authorList>
    </citation>
    <scope>NUCLEOTIDE SEQUENCE [LARGE SCALE GENOMIC DNA]</scope>
    <source>
        <strain evidence="6 7">S3.2.2.5</strain>
    </source>
</reference>
<dbReference type="InterPro" id="IPR020806">
    <property type="entry name" value="PKS_PP-bd"/>
</dbReference>
<dbReference type="Pfam" id="PF13193">
    <property type="entry name" value="AMP-binding_C"/>
    <property type="match status" value="2"/>
</dbReference>
<dbReference type="SUPFAM" id="SSF56801">
    <property type="entry name" value="Acetyl-CoA synthetase-like"/>
    <property type="match status" value="3"/>
</dbReference>
<dbReference type="PROSITE" id="PS50075">
    <property type="entry name" value="CARRIER"/>
    <property type="match status" value="2"/>
</dbReference>
<keyword evidence="2" id="KW-0596">Phosphopantetheine</keyword>
<dbReference type="CDD" id="cd19531">
    <property type="entry name" value="LCL_NRPS-like"/>
    <property type="match status" value="2"/>
</dbReference>
<feature type="region of interest" description="Disordered" evidence="4">
    <location>
        <begin position="218"/>
        <end position="240"/>
    </location>
</feature>
<dbReference type="PANTHER" id="PTHR45527:SF1">
    <property type="entry name" value="FATTY ACID SYNTHASE"/>
    <property type="match status" value="1"/>
</dbReference>
<dbReference type="InterPro" id="IPR006162">
    <property type="entry name" value="Ppantetheine_attach_site"/>
</dbReference>
<dbReference type="SMART" id="SM00823">
    <property type="entry name" value="PKS_PP"/>
    <property type="match status" value="2"/>
</dbReference>
<dbReference type="SUPFAM" id="SSF47336">
    <property type="entry name" value="ACP-like"/>
    <property type="match status" value="2"/>
</dbReference>
<evidence type="ECO:0000259" key="5">
    <source>
        <dbReference type="PROSITE" id="PS50075"/>
    </source>
</evidence>
<proteinExistence type="predicted"/>
<evidence type="ECO:0000256" key="1">
    <source>
        <dbReference type="ARBA" id="ARBA00001957"/>
    </source>
</evidence>
<dbReference type="Gene3D" id="3.30.559.10">
    <property type="entry name" value="Chloramphenicol acetyltransferase-like domain"/>
    <property type="match status" value="3"/>
</dbReference>
<dbReference type="EMBL" id="BSRI01000001">
    <property type="protein sequence ID" value="GLV55541.1"/>
    <property type="molecule type" value="Genomic_DNA"/>
</dbReference>
<evidence type="ECO:0000256" key="2">
    <source>
        <dbReference type="ARBA" id="ARBA00022450"/>
    </source>
</evidence>
<feature type="domain" description="Carrier" evidence="5">
    <location>
        <begin position="1011"/>
        <end position="1086"/>
    </location>
</feature>
<protein>
    <recommendedName>
        <fullName evidence="5">Carrier domain-containing protein</fullName>
    </recommendedName>
</protein>
<dbReference type="Gene3D" id="3.40.50.980">
    <property type="match status" value="6"/>
</dbReference>
<dbReference type="InterPro" id="IPR025110">
    <property type="entry name" value="AMP-bd_C"/>
</dbReference>
<accession>A0ABQ6FSV7</accession>
<dbReference type="Gene3D" id="3.30.300.30">
    <property type="match status" value="2"/>
</dbReference>
<dbReference type="CDD" id="cd12115">
    <property type="entry name" value="A_NRPS_Sfm_like"/>
    <property type="match status" value="1"/>
</dbReference>
<gene>
    <name evidence="6" type="ORF">KDH_23850</name>
</gene>
<dbReference type="Pfam" id="PF00550">
    <property type="entry name" value="PP-binding"/>
    <property type="match status" value="2"/>
</dbReference>
<dbReference type="CDD" id="cd05930">
    <property type="entry name" value="A_NRPS"/>
    <property type="match status" value="1"/>
</dbReference>
<name>A0ABQ6FSV7_9CHLR</name>
<dbReference type="Gene3D" id="2.30.38.10">
    <property type="entry name" value="Luciferase, Domain 3"/>
    <property type="match status" value="2"/>
</dbReference>
<organism evidence="6 7">
    <name type="scientific">Dictyobacter halimunensis</name>
    <dbReference type="NCBI Taxonomy" id="3026934"/>
    <lineage>
        <taxon>Bacteria</taxon>
        <taxon>Bacillati</taxon>
        <taxon>Chloroflexota</taxon>
        <taxon>Ktedonobacteria</taxon>
        <taxon>Ktedonobacterales</taxon>
        <taxon>Dictyobacteraceae</taxon>
        <taxon>Dictyobacter</taxon>
    </lineage>
</organism>
<dbReference type="NCBIfam" id="TIGR01733">
    <property type="entry name" value="AA-adenyl-dom"/>
    <property type="match status" value="2"/>
</dbReference>
<keyword evidence="3" id="KW-0597">Phosphoprotein</keyword>
<dbReference type="NCBIfam" id="NF003417">
    <property type="entry name" value="PRK04813.1"/>
    <property type="match status" value="3"/>
</dbReference>
<dbReference type="RefSeq" id="WP_338249979.1">
    <property type="nucleotide sequence ID" value="NZ_BSRI01000001.1"/>
</dbReference>
<dbReference type="PANTHER" id="PTHR45527">
    <property type="entry name" value="NONRIBOSOMAL PEPTIDE SYNTHETASE"/>
    <property type="match status" value="1"/>
</dbReference>
<dbReference type="PROSITE" id="PS00455">
    <property type="entry name" value="AMP_BINDING"/>
    <property type="match status" value="3"/>
</dbReference>
<feature type="domain" description="Carrier" evidence="5">
    <location>
        <begin position="2072"/>
        <end position="2147"/>
    </location>
</feature>
<feature type="region of interest" description="Disordered" evidence="4">
    <location>
        <begin position="987"/>
        <end position="1007"/>
    </location>
</feature>
<evidence type="ECO:0000313" key="6">
    <source>
        <dbReference type="EMBL" id="GLV55541.1"/>
    </source>
</evidence>
<dbReference type="Proteomes" id="UP001344906">
    <property type="component" value="Unassembled WGS sequence"/>
</dbReference>
<evidence type="ECO:0000256" key="4">
    <source>
        <dbReference type="SAM" id="MobiDB-lite"/>
    </source>
</evidence>
<dbReference type="InterPro" id="IPR023213">
    <property type="entry name" value="CAT-like_dom_sf"/>
</dbReference>
<dbReference type="Pfam" id="PF00501">
    <property type="entry name" value="AMP-binding"/>
    <property type="match status" value="3"/>
</dbReference>
<evidence type="ECO:0000313" key="7">
    <source>
        <dbReference type="Proteomes" id="UP001344906"/>
    </source>
</evidence>
<dbReference type="CDD" id="cd19543">
    <property type="entry name" value="DCL_NRPS"/>
    <property type="match status" value="1"/>
</dbReference>
<dbReference type="InterPro" id="IPR045851">
    <property type="entry name" value="AMP-bd_C_sf"/>
</dbReference>
<dbReference type="InterPro" id="IPR009081">
    <property type="entry name" value="PP-bd_ACP"/>
</dbReference>
<dbReference type="InterPro" id="IPR020845">
    <property type="entry name" value="AMP-binding_CS"/>
</dbReference>
<dbReference type="Pfam" id="PF00668">
    <property type="entry name" value="Condensation"/>
    <property type="match status" value="3"/>
</dbReference>
<dbReference type="InterPro" id="IPR010071">
    <property type="entry name" value="AA_adenyl_dom"/>
</dbReference>
<dbReference type="InterPro" id="IPR036736">
    <property type="entry name" value="ACP-like_sf"/>
</dbReference>
<comment type="cofactor">
    <cofactor evidence="1">
        <name>pantetheine 4'-phosphate</name>
        <dbReference type="ChEBI" id="CHEBI:47942"/>
    </cofactor>
</comment>
<dbReference type="SUPFAM" id="SSF52777">
    <property type="entry name" value="CoA-dependent acyltransferases"/>
    <property type="match status" value="6"/>
</dbReference>
<keyword evidence="7" id="KW-1185">Reference proteome</keyword>
<evidence type="ECO:0000256" key="3">
    <source>
        <dbReference type="ARBA" id="ARBA00022553"/>
    </source>
</evidence>
<dbReference type="Gene3D" id="3.30.559.30">
    <property type="entry name" value="Nonribosomal peptide synthetase, condensation domain"/>
    <property type="match status" value="3"/>
</dbReference>
<dbReference type="InterPro" id="IPR000873">
    <property type="entry name" value="AMP-dep_synth/lig_dom"/>
</dbReference>
<comment type="caution">
    <text evidence="6">The sequence shown here is derived from an EMBL/GenBank/DDBJ whole genome shotgun (WGS) entry which is preliminary data.</text>
</comment>
<dbReference type="InterPro" id="IPR001242">
    <property type="entry name" value="Condensation_dom"/>
</dbReference>
<sequence length="2901" mass="324608">MIAESIDDIYELSPMQRGMLFHTVYTPHSGVYIEQAIYHLRGALRTDLLRQAWQSIQQRHAVLRTLFVWEGLDEPVQVVQQTADLPWQELDWRGNSSVTQQGYLDELLSADRQRGFEMNQAPLLRIALLRIAHQEYYLLVTYHHLLLDGWSLAETLREVLVTYEAYVRGSEPVLSARRPYHDYLLWLQQQDLGAAEAFWRRYLKGFVAPTPLSLESAGELPEQATGVAPQLSDEDKAEQTSALPRLHLSGGRSVTLQGRALSTEKTTALRQFARQHRLTVNTLIQGAWSLLLSRYSGQDDIVFGATVNGRPLSLPGAEDMIGLFINTLPVRAQIPAREALLTWLTRLQMQQAETRQYDYSPLVQIQGWSDVPREQPLFESLMVFENYPLNTEEDQEAAQTLDVSAVQMLEQTNYPLVLAVGAWRRLELHIGYSTTQFAAPMIARMLEHLCMLLDAFLTYPERQLQDFSLLTEHEKQSLLVSWNQTAEDYPAYRNWSELFSRQAQATPEEVALTYGAETYSYRVLEQRANQLALYLRQRGSGPEARIAVCLERSPDLCISLLSCLQAGAIYLPVDPHYPPERIAFLLADAQVELLITRSEFLAACGYPSERAVLLDSEQAAIAQQCMEPLDTLTYPDNGAYLIYTSGSTGAPKGVIGTHRSLINHSQACVQRYNLRSSDRVLQFASLNFDVFLEECLPSWSIGATVVMWPEAYPPAPAAFNRYLEQEHLTVINIPSSYWHAWVAEMTHAHSCPPQILRAVVIGSERALPAQLQNWFLCADERIALYNAYGLTETTITALTYQASGRPANPIGQRVPVGRPLGNVQAYILDTEGRPAAIGLPGELYIGGLALARGYLDRPELTAERFVPHLFSQQPGERLYRTGDQARYLPGGEIEVMGRLDAQIKLRGFRIEPGEIESVLTQDPAVQECVVVMREDTPGESRLVAYVVARTSSQALVARLQQRAQEKLPPYMLPAICLLSDKLPRTSTGKIDPRQLPAPEQQSSANKKNYVAPETPLEEILASIWTSVLQVEGIGRSDHFFRLGGHSLQATQVVARLRDILQLELPVRAIYDQPTIAKLAKHIEALRKPEQSVSIPALKPMERGEDVPLSFAQERFWFLNQWQPDNPFYNISLALQLHGPLSLVALEQAWNIVVARHEPLRTTILSRDGVGSQHIHGYVPVAVPMVDLADMAVPARQLEVRRRLAEEAQRPFQLDQTLVRITLFRIDEQEHVLLLMFHHIIVDGWSIDIVLQELQTFYRSQQEGQERVEPEPLPLQYADYALWQRGWLQGSVLETQLSYWKQRLAGAPPTLDLPTDRPRPAVQTFQGALYPFRLTPALGQELQDLNREEGVTNFMALLAGFYLVFARYTGQYDIVVGTPTAGRLQRETEQMVGLFLNTLPLRICGDAVLTWRELLAMVRDVALDAYSHQDLPFEKLVEALQPERSQSHSPLFQVLFVYQNTPRKELSWPGLQAELIEIGNRTAKQDLTIELREAPEGLRGVVEYNVDLFDEQTIARMITHFQGLLESAMAAPDLPIGELPLLTAAERRQILSEWNATVHDTIPDLCLHTLFERQASRTPGAIAVLTEGGQLTYQELDERANQLAHYLHARGIGAEQRIGVCLERTPQMIVSLLAILKSGAAYVPLDVRFPAGRIRFCVEDAGIQLVLTQSSLLQQLELVEGLVLCLDELGERLSGQPKTKLPSRVSAANLAYLIYTSGSTGTPKAVAITHQSPVVLVRWAQHVFAPEDLAGVLAATSITFDLSIFEIFVPLSSGGTVILAKDILHLPTLEVAQQVTLINTVPSAAAELARLQAIPASVRAINLAGEPLTLPLVQELYQHTAAQRIFNLYGPSEDTTYSTFALQARDATANPAIGRPIAHTRVYLLDASQQPVPVGVIGELYLGGNGLARGYLHRPDLTAEKFVPDPFSEEPGMRLYRTGDLARYRPNGELEFIGRNDHQVKVRGYRIELGEIEQALFQHPHIQQCAVIVREDTPDDRVLVAYCELKADASSSLSSEFELRHFLRARLPEYMLPTRIELLDALPLNTNGKVDRRALPAPVERQSIAVEAALNNPALSQVEELLLGIWSPLLQREAIGLHDNFFELGGHSLMAIRIIARMREVFHLDIKLRLLFEAPTIAELAQHIEAMLQESNLEQNALPVLQVQERPAIIPLSFAQERLWFLSQLEPTSPAYTLPFALKLSGSLQVERLEQCLNALIQRHESLRTSLVMLDDTLQQVITPELVISLPQVQVIAGTAEAQEQEVQTLIMDEALTPFDFTQPSLLRVKLLKIAADEHILLLTLHHCIADAWSIGILVNELSQLYSASLLDEEGQLPALPIQYADYALWQRQWLQGAVLEQQIRYWRSALQGAPELLALPLDYARPAIQKQEGRAHTLRIPAELTAQLQELSVRAGATLFMTLLSAFQVLLLRYTGQDDMVIGTPVAGRTQSETEGLIGCFINTLPLRTRLSGDPTFRELLMRVRESCLEGFRHQELPFERIVDAIQPKRSLSHHPLFQVMFILQNAPQGDLNLPGLEMESLAIGNPTTKFDLTLALTELPGEGMSALFEYNLHLFEASTIIDLAQHFMVLLQELVHDPEKRVLSYELMSDEERQRLLSITRGAEVATYRTDTLLYRIAQQAATTPQASAVVAGERTLTYAELEAQSNQLARLLRLHGVVNEARVGICLDRSIELSLALLGVLKAGGAYVPLDPRSPLERLAFQMRDAQIELLLTQSQWLARLDALSCQSLCLDEPERHWQSMDSTALDEAILPAQLAYIIYTSGSTGTPKGVLVTHEGMYNYLAWAVDTYPMSEGCGAPVYSAINFDLTVSSLFAPLLSGQSVVMLPEKQAEAQSIEALQAAFTTGQRWSLIKLTPAHLSALSHLLLEEQVARSSKALIIGGRR</sequence>
<dbReference type="PROSITE" id="PS00012">
    <property type="entry name" value="PHOSPHOPANTETHEINE"/>
    <property type="match status" value="2"/>
</dbReference>